<dbReference type="Gene3D" id="3.40.50.300">
    <property type="entry name" value="P-loop containing nucleotide triphosphate hydrolases"/>
    <property type="match status" value="2"/>
</dbReference>
<dbReference type="InterPro" id="IPR027417">
    <property type="entry name" value="P-loop_NTPase"/>
</dbReference>
<dbReference type="FunFam" id="3.40.50.300:FF:000366">
    <property type="entry name" value="GTPase, IMAP family member 2"/>
    <property type="match status" value="1"/>
</dbReference>
<evidence type="ECO:0000256" key="1">
    <source>
        <dbReference type="ARBA" id="ARBA00008535"/>
    </source>
</evidence>
<reference evidence="6 7" key="1">
    <citation type="submission" date="2024-05" db="EMBL/GenBank/DDBJ databases">
        <title>Genome sequencing and assembly of Indian major carp, Cirrhinus mrigala (Hamilton, 1822).</title>
        <authorList>
            <person name="Mohindra V."/>
            <person name="Chowdhury L.M."/>
            <person name="Lal K."/>
            <person name="Jena J.K."/>
        </authorList>
    </citation>
    <scope>NUCLEOTIDE SEQUENCE [LARGE SCALE GENOMIC DNA]</scope>
    <source>
        <strain evidence="6">CM1030</strain>
        <tissue evidence="6">Blood</tissue>
    </source>
</reference>
<feature type="region of interest" description="Disordered" evidence="4">
    <location>
        <begin position="407"/>
        <end position="427"/>
    </location>
</feature>
<gene>
    <name evidence="6" type="ORF">M9458_054874</name>
</gene>
<evidence type="ECO:0000259" key="5">
    <source>
        <dbReference type="PROSITE" id="PS51720"/>
    </source>
</evidence>
<dbReference type="PROSITE" id="PS51720">
    <property type="entry name" value="G_AIG1"/>
    <property type="match status" value="1"/>
</dbReference>
<dbReference type="InterPro" id="IPR006703">
    <property type="entry name" value="G_AIG1"/>
</dbReference>
<sequence length="512" mass="62201">MPDAPINNEDRAEMEKIQRIFSSRINKHIMILMKQNSEHQTAELNEETQSVIESFGGRRHFIGLNTQVSVLMEKLEQMVQENSGVCFSIETLLVTQMEKVKEFEEMKRTYSLQTWYQSQDELRIVLLGKTGVGKSSTGNTILEREVFISDICQTSVTKECQKETAEINSRHITVIDTPGLFDTDLTNEEIQREMSNCISMILPGPHVFLLLIPLGRFTEEEQTSVKIIQETFGENSLMYTMVLFTRGDFLKKKTIEQYLGEPESALNQLIAECGNRFHVFNNNETRDRTQVTDLLQKIDNMVKANGGSYYSCKMFKEMEREKQEEQKKILMEKLDKLSREREELMSKHEEEKKRMKIKMEEDHDKERRRREEEFTEREERYKRDIKEREEQERKILEWLKREREEWEKQKQQERQREEGEQKWRKREQEMWNEYNQRLKKERERMKMMMEEDRQNHEKERKRREEEDERRLKKEKEKWDEYYQILEHEIEIMNKKIEEERENHDKERKRSTI</sequence>
<dbReference type="Proteomes" id="UP001529510">
    <property type="component" value="Unassembled WGS sequence"/>
</dbReference>
<organism evidence="6 7">
    <name type="scientific">Cirrhinus mrigala</name>
    <name type="common">Mrigala</name>
    <dbReference type="NCBI Taxonomy" id="683832"/>
    <lineage>
        <taxon>Eukaryota</taxon>
        <taxon>Metazoa</taxon>
        <taxon>Chordata</taxon>
        <taxon>Craniata</taxon>
        <taxon>Vertebrata</taxon>
        <taxon>Euteleostomi</taxon>
        <taxon>Actinopterygii</taxon>
        <taxon>Neopterygii</taxon>
        <taxon>Teleostei</taxon>
        <taxon>Ostariophysi</taxon>
        <taxon>Cypriniformes</taxon>
        <taxon>Cyprinidae</taxon>
        <taxon>Labeoninae</taxon>
        <taxon>Labeonini</taxon>
        <taxon>Cirrhinus</taxon>
    </lineage>
</organism>
<protein>
    <recommendedName>
        <fullName evidence="5">AIG1-type G domain-containing protein</fullName>
    </recommendedName>
</protein>
<keyword evidence="3" id="KW-0342">GTP-binding</keyword>
<evidence type="ECO:0000313" key="7">
    <source>
        <dbReference type="Proteomes" id="UP001529510"/>
    </source>
</evidence>
<keyword evidence="7" id="KW-1185">Reference proteome</keyword>
<keyword evidence="2" id="KW-0547">Nucleotide-binding</keyword>
<dbReference type="GO" id="GO:0005525">
    <property type="term" value="F:GTP binding"/>
    <property type="evidence" value="ECO:0007669"/>
    <property type="project" value="UniProtKB-KW"/>
</dbReference>
<evidence type="ECO:0000256" key="2">
    <source>
        <dbReference type="ARBA" id="ARBA00022741"/>
    </source>
</evidence>
<dbReference type="PANTHER" id="PTHR10903">
    <property type="entry name" value="GTPASE, IMAP FAMILY MEMBER-RELATED"/>
    <property type="match status" value="1"/>
</dbReference>
<dbReference type="SUPFAM" id="SSF52540">
    <property type="entry name" value="P-loop containing nucleoside triphosphate hydrolases"/>
    <property type="match status" value="1"/>
</dbReference>
<dbReference type="Pfam" id="PF04548">
    <property type="entry name" value="AIG1"/>
    <property type="match status" value="1"/>
</dbReference>
<comment type="similarity">
    <text evidence="1">Belongs to the TRAFAC class TrmE-Era-EngA-EngB-Septin-like GTPase superfamily. AIG1/Toc34/Toc159-like paraseptin GTPase family. IAN subfamily.</text>
</comment>
<name>A0ABD0MMG9_CIRMR</name>
<evidence type="ECO:0000256" key="4">
    <source>
        <dbReference type="SAM" id="MobiDB-lite"/>
    </source>
</evidence>
<comment type="caution">
    <text evidence="6">The sequence shown here is derived from an EMBL/GenBank/DDBJ whole genome shotgun (WGS) entry which is preliminary data.</text>
</comment>
<proteinExistence type="inferred from homology"/>
<dbReference type="AlphaFoldDB" id="A0ABD0MMG9"/>
<dbReference type="PANTHER" id="PTHR10903:SF170">
    <property type="entry name" value="GTPASE IMAP FAMILY MEMBER 7"/>
    <property type="match status" value="1"/>
</dbReference>
<feature type="region of interest" description="Disordered" evidence="4">
    <location>
        <begin position="440"/>
        <end position="475"/>
    </location>
</feature>
<dbReference type="InterPro" id="IPR045058">
    <property type="entry name" value="GIMA/IAN/Toc"/>
</dbReference>
<feature type="domain" description="AIG1-type G" evidence="5">
    <location>
        <begin position="119"/>
        <end position="319"/>
    </location>
</feature>
<accession>A0ABD0MMG9</accession>
<evidence type="ECO:0000256" key="3">
    <source>
        <dbReference type="ARBA" id="ARBA00023134"/>
    </source>
</evidence>
<dbReference type="EMBL" id="JAMKFB020000322">
    <property type="protein sequence ID" value="KAL0149826.1"/>
    <property type="molecule type" value="Genomic_DNA"/>
</dbReference>
<dbReference type="CDD" id="cd01852">
    <property type="entry name" value="AIG1"/>
    <property type="match status" value="1"/>
</dbReference>
<evidence type="ECO:0000313" key="6">
    <source>
        <dbReference type="EMBL" id="KAL0149826.1"/>
    </source>
</evidence>